<dbReference type="InterPro" id="IPR036322">
    <property type="entry name" value="WD40_repeat_dom_sf"/>
</dbReference>
<dbReference type="InterPro" id="IPR055403">
    <property type="entry name" value="ARM_KNTC1_1st"/>
</dbReference>
<dbReference type="InterPro" id="IPR055402">
    <property type="entry name" value="KNTC1_N"/>
</dbReference>
<dbReference type="InterPro" id="IPR019527">
    <property type="entry name" value="RZZ-complex_KNTC1/ROD_C"/>
</dbReference>
<feature type="compositionally biased region" description="Polar residues" evidence="1">
    <location>
        <begin position="23"/>
        <end position="32"/>
    </location>
</feature>
<dbReference type="EMBL" id="MBFS01002562">
    <property type="protein sequence ID" value="PVU95398.1"/>
    <property type="molecule type" value="Genomic_DNA"/>
</dbReference>
<evidence type="ECO:0000259" key="2">
    <source>
        <dbReference type="Pfam" id="PF10493"/>
    </source>
</evidence>
<dbReference type="Proteomes" id="UP000245609">
    <property type="component" value="Unassembled WGS sequence"/>
</dbReference>
<dbReference type="GO" id="GO:0031267">
    <property type="term" value="F:small GTPase binding"/>
    <property type="evidence" value="ECO:0007669"/>
    <property type="project" value="TreeGrafter"/>
</dbReference>
<feature type="compositionally biased region" description="Basic and acidic residues" evidence="1">
    <location>
        <begin position="7"/>
        <end position="17"/>
    </location>
</feature>
<dbReference type="Pfam" id="PF24520">
    <property type="entry name" value="ARM_KNTC1_1st"/>
    <property type="match status" value="1"/>
</dbReference>
<dbReference type="GO" id="GO:0005828">
    <property type="term" value="C:kinetochore microtubule"/>
    <property type="evidence" value="ECO:0007669"/>
    <property type="project" value="TreeGrafter"/>
</dbReference>
<dbReference type="PANTHER" id="PTHR15688:SF1">
    <property type="entry name" value="KINETOCHORE-ASSOCIATED PROTEIN 1"/>
    <property type="match status" value="1"/>
</dbReference>
<dbReference type="Pfam" id="PF24506">
    <property type="entry name" value="KNTC1_N"/>
    <property type="match status" value="1"/>
</dbReference>
<accession>A0A2T9YSS9</accession>
<evidence type="ECO:0000313" key="6">
    <source>
        <dbReference type="Proteomes" id="UP000245609"/>
    </source>
</evidence>
<dbReference type="SUPFAM" id="SSF50978">
    <property type="entry name" value="WD40 repeat-like"/>
    <property type="match status" value="1"/>
</dbReference>
<dbReference type="PANTHER" id="PTHR15688">
    <property type="entry name" value="KINETOCHORE-ASSOCIATED PROTEIN 1"/>
    <property type="match status" value="1"/>
</dbReference>
<feature type="domain" description="KNTC1 N-terminal" evidence="3">
    <location>
        <begin position="252"/>
        <end position="521"/>
    </location>
</feature>
<dbReference type="GO" id="GO:0005737">
    <property type="term" value="C:cytoplasm"/>
    <property type="evidence" value="ECO:0007669"/>
    <property type="project" value="TreeGrafter"/>
</dbReference>
<keyword evidence="6" id="KW-1185">Reference proteome</keyword>
<dbReference type="Pfam" id="PF10493">
    <property type="entry name" value="Rod_C"/>
    <property type="match status" value="1"/>
</dbReference>
<dbReference type="GO" id="GO:0007094">
    <property type="term" value="P:mitotic spindle assembly checkpoint signaling"/>
    <property type="evidence" value="ECO:0007669"/>
    <property type="project" value="TreeGrafter"/>
</dbReference>
<feature type="domain" description="KNTC1 first ARM-repeats" evidence="4">
    <location>
        <begin position="629"/>
        <end position="849"/>
    </location>
</feature>
<feature type="region of interest" description="Disordered" evidence="1">
    <location>
        <begin position="1"/>
        <end position="32"/>
    </location>
</feature>
<sequence length="3349" mass="383987">MSSGSFESEKSPLDHNNDCLGENNFSMSDNSSSLDLTELVSNESSFSMQQGCSIAALSTAKEEKQQLEHPVDEIINQEEELLIDLESQISESPAGNISPVNVLSQDLDENRLPDLTSFGSKVDQNDSFLESKNPEDCSDKEFTAEKTFSAQDKNTILDKSLWNFVPTRGKDETLSFNQRMIDNISQNNWTVDLSLYTSSTSDTSKNTSYSSDIFSIKEKNISLPYKLETLGYFYKQNSCHLESNLFNDSLLSSVVSKNELNVSIENQVFILSAETCEHLTTLTNDTHAKVMDFSNNSLFIAYGDQSGKLLVLHSSSKAVIFSRNFSNGITNSAEGSNSVENCDFISLKFIPNKDGSEDLYLFISLNQQHVLTRYRNLNLQRLHEALIGNDVILSKKIREAVFEESILLDKLYSNYTQNITDFDIIYHKNEPLVFFSGIGLATLSVWNYNRLSNLECKYSISLSHSGSYYKRFGFSPNKKILIALDQNGCLDLYEPNTLILLKTYPDLKVAQISFLSQEHWIKIQKFKQFSFENYRNSTDSNIIPVILLSEAISENKGVKRVISVSSLLPNILQHYSIETSKNTLLPRDFRSANDSIGSVIFLEGIINKRGIKIYTRALSQVVPYEKFNKLLNSNKFEEAIAFAEFNNLNIQEVYTDLLIQFVEYSKLAPIKNKGGSKESLINENEVNEDYFNLSKFMEIANKIIEDYIVIGCCLNLLLYDFSDVKPVFDYALLRASSDIDKSRCISALNKLHTFEALLNFGCIDDSIDLVYPNEIWSQFFSSPLDKSIKEFISGKYKNMGNSNTCKLDASLIIWQRHLHTSLDLQKGFLDTIRLCSIDFTADLFCNWMKSVYSLVSDYELWIEISQIFYDHCYNMVLELQFYVDAITILNEIIQQTSCIQSCFQYFSNDDDISFNLYNPTNIYDFTNNSKLTPSAYTEYIISKTSSITQFTKSQGFYEDIDKKCASRDPNSHNYNQTRENTDENCDKKQLNLDTRTTSSTTLNNTENLLSKILHLKFLLTDLLFLESIGVTDINTAIFMQSSSSEIALNMLQYSTEETSITSRYFLKFIPYIRHWNSKRKSRLRLLLNTKEGIYTKQEDGLAQIYLADLSYEHLILEFCKSVDIKSKSSDIKVSRINSTLQVCELFYCIRFDNKQAYLNYVNDRQNNIVSTDIYSPVTKYSLAQVVLVLEAISTSQIPWNSVLEEISFELLKYIAINKTTSNEDFPDESELGSNGCITYNHSQYTLYTSSEKNNSYEESLEDLRNDFLGQYRLMVFKIILFHYYSFNKGLDISDINILAMGNPQIHNEFGSFFESTFTSLNLSQSALSIFINCSGHPTSNKDYPFSKLSIIQNSIDLSLIDTLIFSDICDNANFMNLCTRRLFYLCKTNEVGLIKKFCTTVNFLEFYLAENQINDSESSAYNFLLLIAIFRFIYLDVDSENLCSVSLTNSNLETLASYIDRMDKIAFLSSRLVEIIKNTIFTIEATLNSLDISNNNANLNLYYSLVNSSINLLSVFRKLQSQPAIRFKSDDLTWKSNFSEEKVSSDLVFINKYHQIFDFIYKVNFETQEYFGRLNPFIQKKASKNSLKIRPSELGFVFERGGKDERIDYFSINKSGSAEESKNKFIRKILKYIMTDLHTSCLHNPGFLEIGESSLELLESLFSIFVVLDISKADFLNALLETLIYEKKCIDCAISLCIFVCFGGQSMFNNIKGKKYLHGEQNLNKRAHDYESASLTQQTPTPNKKLRTLNFNSSEFLNQPGFVQVDKLSKENNSSDLLQDSYIYESNTLFLPGGSKKSCILQTGMKLLSLLSFLLIDRNSLEYNPLNSSSEFLCSDICSLISSHESNILFSQWLGEDCKVVRNRFEGAIRISNLCLLLSERAPDQTRAFIRFGKSWRLLYSIYKATKYNNTLTLNNQGNLPLVNSNLLGFENSQLAPNPIFYKNDASSKTKHILLQETTYSLNLTKPSFKSTFLNFSCDTEKERLVIEDDFVFDLSIRLIFLTIPIYYDKTIYNCNENGSYFQSSNNLEFFSPITNLNLSLSFQSPKLCYLRNIVEKSTNSDLLTDSAFDQNKHNIIAGLMDIPTTLFNNFQEDSNQFFLKVISNIEEKDVLACNQRLNAELNQDITGIYFNIEVFVLSLLNLPQKKALSYIMESIQNDSNLVRTLILSMIGLIYSKITGSEQIFEKFSFFLEVSKWSFRLAQYNIKYSSKIMLNIPDTFNSLGVGSNNDSEYLNEQCILCSQLLVKSCDLNLAKKLSLLYQIPSFKFIFLVIDASIVSNDISLENLTEIFAWSKHEWKRIMDGYDFEEVHLKTYILLLQKYIFCHGISPYDYERLLTVIEHLLDCPIIEHSLMSFLKKSKALLETLQAYTRIQKPSIFELYSSYNHLQINDEILKLPLKDETLNVENTHSEALERTLSKFLKGSYSRLPFHSFLSSKSVKSFEAELDSLLKKYTFISKSKALTNDVQEKIPNLFVKPREDEQPDSVWKFEPWSVLYNELNPSNLSIIYSFSRPLEIQTDDVLINLVFKILENTDFNSDCKTSICKIASRCFKHIQSLIEKISDKELCVPISQHVADSLPLCDQKTTAYKYAIKLLRIWAISLNRLDSPNRPSLLEKAETLYSTLSKSLSDTQSLLYIESQMLPQKYYDGIVKSSSIDELEEFIVSLYETEFVYNIEIVQATPDFLSNPGIGFEKKGAISGKKLNDFVDSITEYYGLEISNIRMNLIQIYLTTELSIGETDMLVGTKNRSTENLLPSLMFHKSLNSKDSPEYTLCNKIITILKCFLSKSPKKIIKILLRFAYQSESTMAAPTLNRYSIDASTYNQILVTNGMRLRALFILISLFSKDEVSKFQSVKEIKKYMATLSYLMDFESLDISQTSVEFISCNKLSLAKSIWLNQNKTTKTAMLVINLLLDFCADDFIQNKIEIANLFTQCYFFLIDFSKARYDLNGKHLGNPIRAINVEIVGESLNEIILDISANIQYNEYCFNVLNQLQYASNLKNLEFYKALVSKTVHSFVENVLNLSIAFASLRESDSCQKEAVSQDFNLVTMLVKRFLALRNSILLQYVDISEVVEIILDLSLKLLNYETDQCSSSQKFIDVHNLPKIRWVSLSNPFFLIFLAFYMLDIFQRNVKLEIKLQSFVLQLFSVFFSLYPSPKITNPFYLLSELSISEKIRLHSPVYVYSPYIIIQAVLSWMFLGIEKAIIVNSFGSFDLNEIGNRSVLSFIPEFTVTPESADTLNMSQILSSDFKVSSQCIFNIINSLKMHEFTLLLFKPLDPQPNKYLHDDDENIGQDDKFVPCFSSEPIHPEFDPFVLSKVFYGEFNENISNLPHIERLVSVYKSRLLTKK</sequence>
<proteinExistence type="predicted"/>
<name>A0A2T9YSS9_9FUNG</name>
<feature type="domain" description="RZZ complex subunit KNTC1/ROD C-terminal" evidence="2">
    <location>
        <begin position="2526"/>
        <end position="2916"/>
    </location>
</feature>
<dbReference type="GO" id="GO:1903394">
    <property type="term" value="P:protein localization to kinetochore involved in kinetochore assembly"/>
    <property type="evidence" value="ECO:0007669"/>
    <property type="project" value="TreeGrafter"/>
</dbReference>
<evidence type="ECO:0000259" key="4">
    <source>
        <dbReference type="Pfam" id="PF24520"/>
    </source>
</evidence>
<gene>
    <name evidence="5" type="ORF">BB560_005860</name>
</gene>
<dbReference type="STRING" id="133381.A0A2T9YSS9"/>
<dbReference type="OrthoDB" id="5552805at2759"/>
<evidence type="ECO:0000313" key="5">
    <source>
        <dbReference type="EMBL" id="PVU95398.1"/>
    </source>
</evidence>
<organism evidence="5 6">
    <name type="scientific">Smittium megazygosporum</name>
    <dbReference type="NCBI Taxonomy" id="133381"/>
    <lineage>
        <taxon>Eukaryota</taxon>
        <taxon>Fungi</taxon>
        <taxon>Fungi incertae sedis</taxon>
        <taxon>Zoopagomycota</taxon>
        <taxon>Kickxellomycotina</taxon>
        <taxon>Harpellomycetes</taxon>
        <taxon>Harpellales</taxon>
        <taxon>Legeriomycetaceae</taxon>
        <taxon>Smittium</taxon>
    </lineage>
</organism>
<evidence type="ECO:0000256" key="1">
    <source>
        <dbReference type="SAM" id="MobiDB-lite"/>
    </source>
</evidence>
<evidence type="ECO:0000259" key="3">
    <source>
        <dbReference type="Pfam" id="PF24506"/>
    </source>
</evidence>
<dbReference type="GO" id="GO:0000070">
    <property type="term" value="P:mitotic sister chromatid segregation"/>
    <property type="evidence" value="ECO:0007669"/>
    <property type="project" value="TreeGrafter"/>
</dbReference>
<dbReference type="GO" id="GO:1990423">
    <property type="term" value="C:RZZ complex"/>
    <property type="evidence" value="ECO:0007669"/>
    <property type="project" value="TreeGrafter"/>
</dbReference>
<reference evidence="5 6" key="1">
    <citation type="journal article" date="2018" name="MBio">
        <title>Comparative Genomics Reveals the Core Gene Toolbox for the Fungus-Insect Symbiosis.</title>
        <authorList>
            <person name="Wang Y."/>
            <person name="Stata M."/>
            <person name="Wang W."/>
            <person name="Stajich J.E."/>
            <person name="White M.M."/>
            <person name="Moncalvo J.M."/>
        </authorList>
    </citation>
    <scope>NUCLEOTIDE SEQUENCE [LARGE SCALE GENOMIC DNA]</scope>
    <source>
        <strain evidence="5 6">SC-DP-2</strain>
    </source>
</reference>
<dbReference type="InterPro" id="IPR052802">
    <property type="entry name" value="KNTC1"/>
</dbReference>
<comment type="caution">
    <text evidence="5">The sequence shown here is derived from an EMBL/GenBank/DDBJ whole genome shotgun (WGS) entry which is preliminary data.</text>
</comment>
<protein>
    <submittedName>
        <fullName evidence="5">Uncharacterized protein</fullName>
    </submittedName>
</protein>